<protein>
    <submittedName>
        <fullName evidence="2">Uncharacterized protein</fullName>
    </submittedName>
</protein>
<evidence type="ECO:0000313" key="3">
    <source>
        <dbReference type="Proteomes" id="UP001516023"/>
    </source>
</evidence>
<organism evidence="2 3">
    <name type="scientific">Cyclotella cryptica</name>
    <dbReference type="NCBI Taxonomy" id="29204"/>
    <lineage>
        <taxon>Eukaryota</taxon>
        <taxon>Sar</taxon>
        <taxon>Stramenopiles</taxon>
        <taxon>Ochrophyta</taxon>
        <taxon>Bacillariophyta</taxon>
        <taxon>Coscinodiscophyceae</taxon>
        <taxon>Thalassiosirophycidae</taxon>
        <taxon>Stephanodiscales</taxon>
        <taxon>Stephanodiscaceae</taxon>
        <taxon>Cyclotella</taxon>
    </lineage>
</organism>
<evidence type="ECO:0000313" key="2">
    <source>
        <dbReference type="EMBL" id="KAL3795519.1"/>
    </source>
</evidence>
<feature type="compositionally biased region" description="Basic and acidic residues" evidence="1">
    <location>
        <begin position="14"/>
        <end position="26"/>
    </location>
</feature>
<dbReference type="EMBL" id="JABMIG020000070">
    <property type="protein sequence ID" value="KAL3795519.1"/>
    <property type="molecule type" value="Genomic_DNA"/>
</dbReference>
<dbReference type="Proteomes" id="UP001516023">
    <property type="component" value="Unassembled WGS sequence"/>
</dbReference>
<accession>A0ABD3Q4Y7</accession>
<comment type="caution">
    <text evidence="2">The sequence shown here is derived from an EMBL/GenBank/DDBJ whole genome shotgun (WGS) entry which is preliminary data.</text>
</comment>
<keyword evidence="3" id="KW-1185">Reference proteome</keyword>
<gene>
    <name evidence="2" type="ORF">HJC23_009232</name>
</gene>
<feature type="region of interest" description="Disordered" evidence="1">
    <location>
        <begin position="1"/>
        <end position="40"/>
    </location>
</feature>
<reference evidence="2 3" key="1">
    <citation type="journal article" date="2020" name="G3 (Bethesda)">
        <title>Improved Reference Genome for Cyclotella cryptica CCMP332, a Model for Cell Wall Morphogenesis, Salinity Adaptation, and Lipid Production in Diatoms (Bacillariophyta).</title>
        <authorList>
            <person name="Roberts W.R."/>
            <person name="Downey K.M."/>
            <person name="Ruck E.C."/>
            <person name="Traller J.C."/>
            <person name="Alverson A.J."/>
        </authorList>
    </citation>
    <scope>NUCLEOTIDE SEQUENCE [LARGE SCALE GENOMIC DNA]</scope>
    <source>
        <strain evidence="2 3">CCMP332</strain>
    </source>
</reference>
<name>A0ABD3Q4Y7_9STRA</name>
<dbReference type="AlphaFoldDB" id="A0ABD3Q4Y7"/>
<proteinExistence type="predicted"/>
<sequence>MTTFRISFFKQRQPSRETTSEPERRGSIKCPPQESQPGLVPCRQESLVRQTNDHARGHDILEDWPQRGSGLGRSSIRSMNKHKQVTIAQFSKVRRYAVDESTAQQSYSSKDRKVFQEEAAREAIRIRKLMAMCPHGYNMGGKATVYLIQHNLLSVEEMIGIENLISDASAKNSLIERRLHTALVLKKQKELQEQNEVDVDKLGEIARFRSSKNVERARLRALLAA</sequence>
<evidence type="ECO:0000256" key="1">
    <source>
        <dbReference type="SAM" id="MobiDB-lite"/>
    </source>
</evidence>